<name>H5SPK2_9ZZZZ</name>
<dbReference type="PANTHER" id="PTHR33202:SF7">
    <property type="entry name" value="FERRIC UPTAKE REGULATION PROTEIN"/>
    <property type="match status" value="1"/>
</dbReference>
<dbReference type="InterPro" id="IPR002481">
    <property type="entry name" value="FUR"/>
</dbReference>
<dbReference type="PANTHER" id="PTHR33202">
    <property type="entry name" value="ZINC UPTAKE REGULATION PROTEIN"/>
    <property type="match status" value="1"/>
</dbReference>
<evidence type="ECO:0000256" key="3">
    <source>
        <dbReference type="ARBA" id="ARBA00022833"/>
    </source>
</evidence>
<dbReference type="Gene3D" id="1.10.10.10">
    <property type="entry name" value="Winged helix-like DNA-binding domain superfamily/Winged helix DNA-binding domain"/>
    <property type="match status" value="1"/>
</dbReference>
<keyword evidence="3" id="KW-0862">Zinc</keyword>
<dbReference type="InterPro" id="IPR036390">
    <property type="entry name" value="WH_DNA-bd_sf"/>
</dbReference>
<organism evidence="7">
    <name type="scientific">uncultured prokaryote</name>
    <dbReference type="NCBI Taxonomy" id="198431"/>
    <lineage>
        <taxon>unclassified sequences</taxon>
        <taxon>environmental samples</taxon>
    </lineage>
</organism>
<protein>
    <submittedName>
        <fullName evidence="7">Fe2+/Zn2+ uptake regulation proteins</fullName>
    </submittedName>
</protein>
<proteinExistence type="inferred from homology"/>
<dbReference type="InterPro" id="IPR043135">
    <property type="entry name" value="Fur_C"/>
</dbReference>
<keyword evidence="6" id="KW-0804">Transcription</keyword>
<reference evidence="7" key="1">
    <citation type="journal article" date="2005" name="Environ. Microbiol.">
        <title>Genetic and functional properties of uncultivated thermophilic crenarchaeotes from a subsurface gold mine as revealed by analysis of genome fragments.</title>
        <authorList>
            <person name="Nunoura T."/>
            <person name="Hirayama H."/>
            <person name="Takami H."/>
            <person name="Oida H."/>
            <person name="Nishi S."/>
            <person name="Shimamura S."/>
            <person name="Suzuki Y."/>
            <person name="Inagaki F."/>
            <person name="Takai K."/>
            <person name="Nealson K.H."/>
            <person name="Horikoshi K."/>
        </authorList>
    </citation>
    <scope>NUCLEOTIDE SEQUENCE</scope>
</reference>
<dbReference type="GO" id="GO:1900376">
    <property type="term" value="P:regulation of secondary metabolite biosynthetic process"/>
    <property type="evidence" value="ECO:0007669"/>
    <property type="project" value="TreeGrafter"/>
</dbReference>
<gene>
    <name evidence="7" type="ORF">HGMM_F54D01C15</name>
</gene>
<dbReference type="Pfam" id="PF01475">
    <property type="entry name" value="FUR"/>
    <property type="match status" value="1"/>
</dbReference>
<evidence type="ECO:0000256" key="2">
    <source>
        <dbReference type="ARBA" id="ARBA00022491"/>
    </source>
</evidence>
<dbReference type="CDD" id="cd07153">
    <property type="entry name" value="Fur_like"/>
    <property type="match status" value="1"/>
</dbReference>
<evidence type="ECO:0000256" key="6">
    <source>
        <dbReference type="ARBA" id="ARBA00023163"/>
    </source>
</evidence>
<keyword evidence="2" id="KW-0678">Repressor</keyword>
<accession>H5SPK2</accession>
<evidence type="ECO:0000256" key="5">
    <source>
        <dbReference type="ARBA" id="ARBA00023125"/>
    </source>
</evidence>
<dbReference type="GO" id="GO:0045892">
    <property type="term" value="P:negative regulation of DNA-templated transcription"/>
    <property type="evidence" value="ECO:0007669"/>
    <property type="project" value="TreeGrafter"/>
</dbReference>
<evidence type="ECO:0000313" key="7">
    <source>
        <dbReference type="EMBL" id="BAL58088.1"/>
    </source>
</evidence>
<evidence type="ECO:0000256" key="1">
    <source>
        <dbReference type="ARBA" id="ARBA00007957"/>
    </source>
</evidence>
<sequence>MLDALGRAEGPLTIEEIWEAVPDVGRATVFRTVKLLLDLGLICRVVLENGSVRYVRATPDHHHHFICGRCGSVEEFQHPPLDDTIRALAEAAGFRLTGHAVELYGVCPRCRRDEAPGP</sequence>
<dbReference type="GO" id="GO:0008270">
    <property type="term" value="F:zinc ion binding"/>
    <property type="evidence" value="ECO:0007669"/>
    <property type="project" value="TreeGrafter"/>
</dbReference>
<keyword evidence="4" id="KW-0805">Transcription regulation</keyword>
<dbReference type="AlphaFoldDB" id="H5SPK2"/>
<reference evidence="7" key="2">
    <citation type="journal article" date="2012" name="PLoS ONE">
        <title>A Deeply Branching Thermophilic Bacterium with an Ancient Acetyl-CoA Pathway Dominates a Subsurface Ecosystem.</title>
        <authorList>
            <person name="Takami H."/>
            <person name="Noguchi H."/>
            <person name="Takaki Y."/>
            <person name="Uchiyama I."/>
            <person name="Toyoda A."/>
            <person name="Nishi S."/>
            <person name="Chee G.-J."/>
            <person name="Arai W."/>
            <person name="Nunoura T."/>
            <person name="Itoh T."/>
            <person name="Hattori M."/>
            <person name="Takai K."/>
        </authorList>
    </citation>
    <scope>NUCLEOTIDE SEQUENCE</scope>
</reference>
<dbReference type="EMBL" id="AP011793">
    <property type="protein sequence ID" value="BAL58088.1"/>
    <property type="molecule type" value="Genomic_DNA"/>
</dbReference>
<evidence type="ECO:0000256" key="4">
    <source>
        <dbReference type="ARBA" id="ARBA00023015"/>
    </source>
</evidence>
<keyword evidence="5" id="KW-0238">DNA-binding</keyword>
<dbReference type="GO" id="GO:0000976">
    <property type="term" value="F:transcription cis-regulatory region binding"/>
    <property type="evidence" value="ECO:0007669"/>
    <property type="project" value="TreeGrafter"/>
</dbReference>
<dbReference type="GO" id="GO:0003700">
    <property type="term" value="F:DNA-binding transcription factor activity"/>
    <property type="evidence" value="ECO:0007669"/>
    <property type="project" value="InterPro"/>
</dbReference>
<comment type="similarity">
    <text evidence="1">Belongs to the Fur family.</text>
</comment>
<dbReference type="SUPFAM" id="SSF46785">
    <property type="entry name" value="Winged helix' DNA-binding domain"/>
    <property type="match status" value="1"/>
</dbReference>
<dbReference type="Gene3D" id="3.30.1490.190">
    <property type="match status" value="1"/>
</dbReference>
<dbReference type="InterPro" id="IPR036388">
    <property type="entry name" value="WH-like_DNA-bd_sf"/>
</dbReference>